<organism evidence="2 3">
    <name type="scientific">Rubroshorea leprosula</name>
    <dbReference type="NCBI Taxonomy" id="152421"/>
    <lineage>
        <taxon>Eukaryota</taxon>
        <taxon>Viridiplantae</taxon>
        <taxon>Streptophyta</taxon>
        <taxon>Embryophyta</taxon>
        <taxon>Tracheophyta</taxon>
        <taxon>Spermatophyta</taxon>
        <taxon>Magnoliopsida</taxon>
        <taxon>eudicotyledons</taxon>
        <taxon>Gunneridae</taxon>
        <taxon>Pentapetalae</taxon>
        <taxon>rosids</taxon>
        <taxon>malvids</taxon>
        <taxon>Malvales</taxon>
        <taxon>Dipterocarpaceae</taxon>
        <taxon>Rubroshorea</taxon>
    </lineage>
</organism>
<keyword evidence="3" id="KW-1185">Reference proteome</keyword>
<evidence type="ECO:0000313" key="2">
    <source>
        <dbReference type="EMBL" id="GKV39210.1"/>
    </source>
</evidence>
<gene>
    <name evidence="2" type="ORF">SLEP1_g47017</name>
</gene>
<evidence type="ECO:0000259" key="1">
    <source>
        <dbReference type="Pfam" id="PF14111"/>
    </source>
</evidence>
<sequence length="237" mass="26708">MIAECPVHRNRVYGVLAKAWADRKDFQVNEVEENLYAISFHSESDLMYVLENAPWSVGGFLFNVKRWDLRMSLAEIDFSLESYWIQVHGLDFDELTYNSAVTIGSSLEILIKAENPIVNNVLFRGHLDSVCGEEMVMSLKDPNQPMYSKRLRTAQARETNRTPERILSSNLSSSCSPPKENKHLNIEYIGSSSSGLVAGNSMSKNPLNTVNLDIIPVNESLFGNSKREEVVAQEGFE</sequence>
<dbReference type="InterPro" id="IPR025558">
    <property type="entry name" value="DUF4283"/>
</dbReference>
<dbReference type="Proteomes" id="UP001054252">
    <property type="component" value="Unassembled WGS sequence"/>
</dbReference>
<accession>A0AAV5LPZ9</accession>
<comment type="caution">
    <text evidence="2">The sequence shown here is derived from an EMBL/GenBank/DDBJ whole genome shotgun (WGS) entry which is preliminary data.</text>
</comment>
<dbReference type="AlphaFoldDB" id="A0AAV5LPZ9"/>
<reference evidence="2 3" key="1">
    <citation type="journal article" date="2021" name="Commun. Biol.">
        <title>The genome of Shorea leprosula (Dipterocarpaceae) highlights the ecological relevance of drought in aseasonal tropical rainforests.</title>
        <authorList>
            <person name="Ng K.K.S."/>
            <person name="Kobayashi M.J."/>
            <person name="Fawcett J.A."/>
            <person name="Hatakeyama M."/>
            <person name="Paape T."/>
            <person name="Ng C.H."/>
            <person name="Ang C.C."/>
            <person name="Tnah L.H."/>
            <person name="Lee C.T."/>
            <person name="Nishiyama T."/>
            <person name="Sese J."/>
            <person name="O'Brien M.J."/>
            <person name="Copetti D."/>
            <person name="Mohd Noor M.I."/>
            <person name="Ong R.C."/>
            <person name="Putra M."/>
            <person name="Sireger I.Z."/>
            <person name="Indrioko S."/>
            <person name="Kosugi Y."/>
            <person name="Izuno A."/>
            <person name="Isagi Y."/>
            <person name="Lee S.L."/>
            <person name="Shimizu K.K."/>
        </authorList>
    </citation>
    <scope>NUCLEOTIDE SEQUENCE [LARGE SCALE GENOMIC DNA]</scope>
    <source>
        <strain evidence="2">214</strain>
    </source>
</reference>
<feature type="domain" description="DUF4283" evidence="1">
    <location>
        <begin position="10"/>
        <end position="74"/>
    </location>
</feature>
<protein>
    <recommendedName>
        <fullName evidence="1">DUF4283 domain-containing protein</fullName>
    </recommendedName>
</protein>
<proteinExistence type="predicted"/>
<name>A0AAV5LPZ9_9ROSI</name>
<evidence type="ECO:0000313" key="3">
    <source>
        <dbReference type="Proteomes" id="UP001054252"/>
    </source>
</evidence>
<dbReference type="Pfam" id="PF14111">
    <property type="entry name" value="DUF4283"/>
    <property type="match status" value="1"/>
</dbReference>
<dbReference type="EMBL" id="BPVZ01000133">
    <property type="protein sequence ID" value="GKV39210.1"/>
    <property type="molecule type" value="Genomic_DNA"/>
</dbReference>